<dbReference type="GO" id="GO:0005829">
    <property type="term" value="C:cytosol"/>
    <property type="evidence" value="ECO:0007669"/>
    <property type="project" value="TreeGrafter"/>
</dbReference>
<dbReference type="EC" id="3.1.11.6" evidence="6"/>
<feature type="coiled-coil region" evidence="7">
    <location>
        <begin position="3"/>
        <end position="68"/>
    </location>
</feature>
<dbReference type="InterPro" id="IPR003761">
    <property type="entry name" value="Exonuc_VII_S"/>
</dbReference>
<evidence type="ECO:0000256" key="6">
    <source>
        <dbReference type="HAMAP-Rule" id="MF_00337"/>
    </source>
</evidence>
<dbReference type="GO" id="GO:0006308">
    <property type="term" value="P:DNA catabolic process"/>
    <property type="evidence" value="ECO:0007669"/>
    <property type="project" value="UniProtKB-UniRule"/>
</dbReference>
<dbReference type="Pfam" id="PF02609">
    <property type="entry name" value="Exonuc_VII_S"/>
    <property type="match status" value="1"/>
</dbReference>
<organism evidence="8 9">
    <name type="scientific">Clostridium scindens (strain JCM 10418 / VPI 12708)</name>
    <dbReference type="NCBI Taxonomy" id="29347"/>
    <lineage>
        <taxon>Bacteria</taxon>
        <taxon>Bacillati</taxon>
        <taxon>Bacillota</taxon>
        <taxon>Clostridia</taxon>
        <taxon>Lachnospirales</taxon>
        <taxon>Lachnospiraceae</taxon>
    </lineage>
</organism>
<dbReference type="Gene3D" id="1.10.287.1040">
    <property type="entry name" value="Exonuclease VII, small subunit"/>
    <property type="match status" value="1"/>
</dbReference>
<keyword evidence="5 6" id="KW-0269">Exonuclease</keyword>
<evidence type="ECO:0000256" key="5">
    <source>
        <dbReference type="ARBA" id="ARBA00022839"/>
    </source>
</evidence>
<dbReference type="PANTHER" id="PTHR34137">
    <property type="entry name" value="EXODEOXYRIBONUCLEASE 7 SMALL SUBUNIT"/>
    <property type="match status" value="1"/>
</dbReference>
<comment type="subunit">
    <text evidence="6">Heterooligomer composed of large and small subunits.</text>
</comment>
<evidence type="ECO:0000313" key="8">
    <source>
        <dbReference type="EMBL" id="MSS39077.1"/>
    </source>
</evidence>
<protein>
    <recommendedName>
        <fullName evidence="6">Exodeoxyribonuclease 7 small subunit</fullName>
        <ecNumber evidence="6">3.1.11.6</ecNumber>
    </recommendedName>
    <alternativeName>
        <fullName evidence="6">Exodeoxyribonuclease VII small subunit</fullName>
        <shortName evidence="6">Exonuclease VII small subunit</shortName>
    </alternativeName>
</protein>
<dbReference type="InterPro" id="IPR037004">
    <property type="entry name" value="Exonuc_VII_ssu_sf"/>
</dbReference>
<evidence type="ECO:0000313" key="9">
    <source>
        <dbReference type="Proteomes" id="UP000462363"/>
    </source>
</evidence>
<evidence type="ECO:0000256" key="3">
    <source>
        <dbReference type="ARBA" id="ARBA00022722"/>
    </source>
</evidence>
<keyword evidence="4 6" id="KW-0378">Hydrolase</keyword>
<dbReference type="GO" id="GO:0008855">
    <property type="term" value="F:exodeoxyribonuclease VII activity"/>
    <property type="evidence" value="ECO:0007669"/>
    <property type="project" value="UniProtKB-UniRule"/>
</dbReference>
<evidence type="ECO:0000256" key="7">
    <source>
        <dbReference type="SAM" id="Coils"/>
    </source>
</evidence>
<dbReference type="EMBL" id="VUMB01000003">
    <property type="protein sequence ID" value="MSS39077.1"/>
    <property type="molecule type" value="Genomic_DNA"/>
</dbReference>
<evidence type="ECO:0000256" key="4">
    <source>
        <dbReference type="ARBA" id="ARBA00022801"/>
    </source>
</evidence>
<comment type="caution">
    <text evidence="8">The sequence shown here is derived from an EMBL/GenBank/DDBJ whole genome shotgun (WGS) entry which is preliminary data.</text>
</comment>
<name>A0A844F7E6_CLOSV</name>
<dbReference type="GeneID" id="62697295"/>
<comment type="subcellular location">
    <subcellularLocation>
        <location evidence="6">Cytoplasm</location>
    </subcellularLocation>
</comment>
<dbReference type="AlphaFoldDB" id="A0A844F7E6"/>
<proteinExistence type="inferred from homology"/>
<comment type="similarity">
    <text evidence="1 6">Belongs to the XseB family.</text>
</comment>
<keyword evidence="7" id="KW-0175">Coiled coil</keyword>
<reference evidence="8 9" key="1">
    <citation type="submission" date="2019-08" db="EMBL/GenBank/DDBJ databases">
        <title>In-depth cultivation of the pig gut microbiome towards novel bacterial diversity and tailored functional studies.</title>
        <authorList>
            <person name="Wylensek D."/>
            <person name="Hitch T.C.A."/>
            <person name="Clavel T."/>
        </authorList>
    </citation>
    <scope>NUCLEOTIDE SEQUENCE [LARGE SCALE GENOMIC DNA]</scope>
    <source>
        <strain evidence="8 9">BL-389-WT-3D</strain>
    </source>
</reference>
<gene>
    <name evidence="6 8" type="primary">xseB</name>
    <name evidence="8" type="ORF">FYJ37_01600</name>
</gene>
<dbReference type="GO" id="GO:0009318">
    <property type="term" value="C:exodeoxyribonuclease VII complex"/>
    <property type="evidence" value="ECO:0007669"/>
    <property type="project" value="UniProtKB-UniRule"/>
</dbReference>
<dbReference type="HAMAP" id="MF_00337">
    <property type="entry name" value="Exonuc_7_S"/>
    <property type="match status" value="1"/>
</dbReference>
<keyword evidence="2 6" id="KW-0963">Cytoplasm</keyword>
<dbReference type="RefSeq" id="WP_004605979.1">
    <property type="nucleotide sequence ID" value="NZ_AP024846.1"/>
</dbReference>
<dbReference type="NCBIfam" id="TIGR01280">
    <property type="entry name" value="xseB"/>
    <property type="match status" value="1"/>
</dbReference>
<accession>A0A844F7E6</accession>
<sequence>MDKDKKIQENATLEELFVQLEDAIRKMEKEDISLEDSFSLYHKGMDMLKLCNEKIDKVEKKMLVLDEEGDAHEF</sequence>
<evidence type="ECO:0000256" key="1">
    <source>
        <dbReference type="ARBA" id="ARBA00009998"/>
    </source>
</evidence>
<dbReference type="Proteomes" id="UP000462363">
    <property type="component" value="Unassembled WGS sequence"/>
</dbReference>
<comment type="catalytic activity">
    <reaction evidence="6">
        <text>Exonucleolytic cleavage in either 5'- to 3'- or 3'- to 5'-direction to yield nucleoside 5'-phosphates.</text>
        <dbReference type="EC" id="3.1.11.6"/>
    </reaction>
</comment>
<comment type="function">
    <text evidence="6">Bidirectionally degrades single-stranded DNA into large acid-insoluble oligonucleotides, which are then degraded further into small acid-soluble oligonucleotides.</text>
</comment>
<dbReference type="SUPFAM" id="SSF116842">
    <property type="entry name" value="XseB-like"/>
    <property type="match status" value="1"/>
</dbReference>
<keyword evidence="3 6" id="KW-0540">Nuclease</keyword>
<evidence type="ECO:0000256" key="2">
    <source>
        <dbReference type="ARBA" id="ARBA00022490"/>
    </source>
</evidence>
<dbReference type="PANTHER" id="PTHR34137:SF1">
    <property type="entry name" value="EXODEOXYRIBONUCLEASE 7 SMALL SUBUNIT"/>
    <property type="match status" value="1"/>
</dbReference>